<protein>
    <submittedName>
        <fullName evidence="2">FAD-NAD(P)-binding</fullName>
    </submittedName>
</protein>
<organism evidence="2 3">
    <name type="scientific">Cryptosporangium aurantiacum</name>
    <dbReference type="NCBI Taxonomy" id="134849"/>
    <lineage>
        <taxon>Bacteria</taxon>
        <taxon>Bacillati</taxon>
        <taxon>Actinomycetota</taxon>
        <taxon>Actinomycetes</taxon>
        <taxon>Cryptosporangiales</taxon>
        <taxon>Cryptosporangiaceae</taxon>
        <taxon>Cryptosporangium</taxon>
    </lineage>
</organism>
<dbReference type="EMBL" id="FRCS01000001">
    <property type="protein sequence ID" value="SHM52690.1"/>
    <property type="molecule type" value="Genomic_DNA"/>
</dbReference>
<keyword evidence="3" id="KW-1185">Reference proteome</keyword>
<dbReference type="Pfam" id="PF13454">
    <property type="entry name" value="NAD_binding_9"/>
    <property type="match status" value="1"/>
</dbReference>
<sequence>MASTPVRVVLVGAGPRGTGLLERLTAHASALLSDRPLDLHVVDPFPFGPGRIWQPERAGVDRLDSVDDTAILPGEPSARAWAAAHARWGGAPAGEPLGRQAFGHYLTWAFWHTVRTAPAGVTIRTHLGSAVDVVGEPDGPQHVVLDTGAELTADVVVLAQGRAGTRPTAEQWKLADFADWRGLRYERPRDGDTLSFDGVPAGVDVLIRDAGPVTGDLVALLTVARGGRYVGDTYRPTGAEPRIHLRSPARPDLAPVRRPAAAAAWEKRRAALVDAGVVVPHPASDVVVPDATRNAFVLGTGAAAVAARTLIEPDTAWGPLRSSDDPLLRALAERGELAGWSGSGALLDRHGVAHPRRFAYGPLVGGADTLTGTALATENDVAARHVLAVLTGVAVLAGVAT</sequence>
<dbReference type="SUPFAM" id="SSF51905">
    <property type="entry name" value="FAD/NAD(P)-binding domain"/>
    <property type="match status" value="1"/>
</dbReference>
<evidence type="ECO:0000259" key="1">
    <source>
        <dbReference type="Pfam" id="PF13454"/>
    </source>
</evidence>
<feature type="domain" description="FAD-dependent urate hydroxylase HpyO/Asp monooxygenase CreE-like FAD/NAD(P)-binding" evidence="1">
    <location>
        <begin position="9"/>
        <end position="162"/>
    </location>
</feature>
<evidence type="ECO:0000313" key="2">
    <source>
        <dbReference type="EMBL" id="SHM52690.1"/>
    </source>
</evidence>
<dbReference type="AlphaFoldDB" id="A0A1M7JHZ0"/>
<dbReference type="InterPro" id="IPR036188">
    <property type="entry name" value="FAD/NAD-bd_sf"/>
</dbReference>
<dbReference type="Proteomes" id="UP000184440">
    <property type="component" value="Unassembled WGS sequence"/>
</dbReference>
<dbReference type="InterPro" id="IPR038732">
    <property type="entry name" value="HpyO/CreE_NAD-binding"/>
</dbReference>
<name>A0A1M7JHZ0_9ACTN</name>
<proteinExistence type="predicted"/>
<dbReference type="STRING" id="134849.SAMN05443668_101807"/>
<evidence type="ECO:0000313" key="3">
    <source>
        <dbReference type="Proteomes" id="UP000184440"/>
    </source>
</evidence>
<reference evidence="2 3" key="1">
    <citation type="submission" date="2016-11" db="EMBL/GenBank/DDBJ databases">
        <authorList>
            <person name="Jaros S."/>
            <person name="Januszkiewicz K."/>
            <person name="Wedrychowicz H."/>
        </authorList>
    </citation>
    <scope>NUCLEOTIDE SEQUENCE [LARGE SCALE GENOMIC DNA]</scope>
    <source>
        <strain evidence="2 3">DSM 46144</strain>
    </source>
</reference>
<dbReference type="RefSeq" id="WP_073251457.1">
    <property type="nucleotide sequence ID" value="NZ_FRCS01000001.1"/>
</dbReference>
<gene>
    <name evidence="2" type="ORF">SAMN05443668_101807</name>
</gene>
<accession>A0A1M7JHZ0</accession>